<evidence type="ECO:0000259" key="13">
    <source>
        <dbReference type="PROSITE" id="PS50221"/>
    </source>
</evidence>
<dbReference type="PRINTS" id="PR00249">
    <property type="entry name" value="GPCRSECRETIN"/>
</dbReference>
<dbReference type="KEGG" id="xla:108718278"/>
<dbReference type="InterPro" id="IPR000203">
    <property type="entry name" value="GPS"/>
</dbReference>
<dbReference type="PRINTS" id="PR01695">
    <property type="entry name" value="IGHEPTARCPTR"/>
</dbReference>
<evidence type="ECO:0000256" key="11">
    <source>
        <dbReference type="SAM" id="SignalP"/>
    </source>
</evidence>
<dbReference type="InterPro" id="IPR046338">
    <property type="entry name" value="GAIN_dom_sf"/>
</dbReference>
<dbReference type="GO" id="GO:0007166">
    <property type="term" value="P:cell surface receptor signaling pathway"/>
    <property type="evidence" value="ECO:0007669"/>
    <property type="project" value="InterPro"/>
</dbReference>
<dbReference type="SUPFAM" id="SSF48726">
    <property type="entry name" value="Immunoglobulin"/>
    <property type="match status" value="2"/>
</dbReference>
<feature type="chain" id="PRO_5044562347" evidence="11">
    <location>
        <begin position="25"/>
        <end position="1308"/>
    </location>
</feature>
<dbReference type="InterPro" id="IPR036179">
    <property type="entry name" value="Ig-like_dom_sf"/>
</dbReference>
<keyword evidence="4 10" id="KW-0812">Transmembrane</keyword>
<name>A0A1L8G597_XENLA</name>
<dbReference type="InterPro" id="IPR017981">
    <property type="entry name" value="GPCR_2-like_7TM"/>
</dbReference>
<dbReference type="PaxDb" id="8355-A0A1L8G597"/>
<dbReference type="Gene3D" id="1.20.1070.10">
    <property type="entry name" value="Rhodopsin 7-helix transmembrane proteins"/>
    <property type="match status" value="1"/>
</dbReference>
<feature type="domain" description="G-protein coupled receptors family 2 profile 2" evidence="14">
    <location>
        <begin position="976"/>
        <end position="1239"/>
    </location>
</feature>
<evidence type="ECO:0000256" key="5">
    <source>
        <dbReference type="ARBA" id="ARBA00022729"/>
    </source>
</evidence>
<dbReference type="PROSITE" id="PS50024">
    <property type="entry name" value="SEA"/>
    <property type="match status" value="1"/>
</dbReference>
<evidence type="ECO:0000313" key="17">
    <source>
        <dbReference type="RefSeq" id="XP_018121484.1"/>
    </source>
</evidence>
<dbReference type="SMART" id="SM00409">
    <property type="entry name" value="IG"/>
    <property type="match status" value="2"/>
</dbReference>
<dbReference type="OrthoDB" id="10040049at2759"/>
<feature type="transmembrane region" description="Helical" evidence="10">
    <location>
        <begin position="1058"/>
        <end position="1085"/>
    </location>
</feature>
<dbReference type="Pfam" id="PF00002">
    <property type="entry name" value="7tm_2"/>
    <property type="match status" value="1"/>
</dbReference>
<keyword evidence="16" id="KW-1185">Reference proteome</keyword>
<evidence type="ECO:0000256" key="8">
    <source>
        <dbReference type="ARBA" id="ARBA00023157"/>
    </source>
</evidence>
<dbReference type="Pfam" id="PF16489">
    <property type="entry name" value="GAIN"/>
    <property type="match status" value="1"/>
</dbReference>
<evidence type="ECO:0000313" key="20">
    <source>
        <dbReference type="Xenbase" id="XB-GENE-17344958"/>
    </source>
</evidence>
<dbReference type="InterPro" id="IPR013783">
    <property type="entry name" value="Ig-like_fold"/>
</dbReference>
<dbReference type="GeneID" id="108718278"/>
<feature type="transmembrane region" description="Helical" evidence="10">
    <location>
        <begin position="1018"/>
        <end position="1038"/>
    </location>
</feature>
<dbReference type="GO" id="GO:0005886">
    <property type="term" value="C:plasma membrane"/>
    <property type="evidence" value="ECO:0007669"/>
    <property type="project" value="UniProtKB-SubCell"/>
</dbReference>
<dbReference type="Gene3D" id="2.60.220.50">
    <property type="match status" value="1"/>
</dbReference>
<evidence type="ECO:0000256" key="3">
    <source>
        <dbReference type="ARBA" id="ARBA00022475"/>
    </source>
</evidence>
<evidence type="ECO:0000256" key="9">
    <source>
        <dbReference type="ARBA" id="ARBA00023180"/>
    </source>
</evidence>
<dbReference type="Gene3D" id="1.25.40.610">
    <property type="match status" value="1"/>
</dbReference>
<dbReference type="STRING" id="8355.A0A1L8G597"/>
<keyword evidence="7 10" id="KW-0472">Membrane</keyword>
<feature type="transmembrane region" description="Helical" evidence="10">
    <location>
        <begin position="1097"/>
        <end position="1120"/>
    </location>
</feature>
<dbReference type="Pfam" id="PF13927">
    <property type="entry name" value="Ig_3"/>
    <property type="match status" value="1"/>
</dbReference>
<dbReference type="AGR" id="Xenbase:XB-GENE-17344958"/>
<evidence type="ECO:0000256" key="6">
    <source>
        <dbReference type="ARBA" id="ARBA00022989"/>
    </source>
</evidence>
<evidence type="ECO:0000313" key="18">
    <source>
        <dbReference type="RefSeq" id="XP_041421020.1"/>
    </source>
</evidence>
<organism evidence="17">
    <name type="scientific">Xenopus laevis</name>
    <name type="common">African clawed frog</name>
    <dbReference type="NCBI Taxonomy" id="8355"/>
    <lineage>
        <taxon>Eukaryota</taxon>
        <taxon>Metazoa</taxon>
        <taxon>Chordata</taxon>
        <taxon>Craniata</taxon>
        <taxon>Vertebrata</taxon>
        <taxon>Euteleostomi</taxon>
        <taxon>Amphibia</taxon>
        <taxon>Batrachia</taxon>
        <taxon>Anura</taxon>
        <taxon>Pipoidea</taxon>
        <taxon>Pipidae</taxon>
        <taxon>Xenopodinae</taxon>
        <taxon>Xenopus</taxon>
        <taxon>Xenopus</taxon>
    </lineage>
</organism>
<dbReference type="CDD" id="cd15932">
    <property type="entry name" value="7tmB2_GPR116-like_Adhesion_VI"/>
    <property type="match status" value="1"/>
</dbReference>
<dbReference type="Bgee" id="108718278">
    <property type="expression patterns" value="Expressed in lung and 14 other cell types or tissues"/>
</dbReference>
<dbReference type="GO" id="GO:0007189">
    <property type="term" value="P:adenylate cyclase-activating G protein-coupled receptor signaling pathway"/>
    <property type="evidence" value="ECO:0000318"/>
    <property type="project" value="GO_Central"/>
</dbReference>
<dbReference type="Gene3D" id="2.60.40.10">
    <property type="entry name" value="Immunoglobulins"/>
    <property type="match status" value="1"/>
</dbReference>
<dbReference type="PROSITE" id="PS50261">
    <property type="entry name" value="G_PROTEIN_RECEP_F2_4"/>
    <property type="match status" value="1"/>
</dbReference>
<dbReference type="PANTHER" id="PTHR45813:SF4">
    <property type="entry name" value="ADHESION G PROTEIN-COUPLED RECEPTOR F5"/>
    <property type="match status" value="1"/>
</dbReference>
<feature type="domain" description="Ig-like" evidence="15">
    <location>
        <begin position="457"/>
        <end position="549"/>
    </location>
</feature>
<dbReference type="CTD" id="108718278"/>
<accession>A0A1L8G597</accession>
<dbReference type="PROSITE" id="PS00650">
    <property type="entry name" value="G_PROTEIN_RECEP_F2_2"/>
    <property type="match status" value="1"/>
</dbReference>
<keyword evidence="8" id="KW-1015">Disulfide bond</keyword>
<dbReference type="PROSITE" id="PS50221">
    <property type="entry name" value="GAIN_B"/>
    <property type="match status" value="1"/>
</dbReference>
<keyword evidence="9" id="KW-0325">Glycoprotein</keyword>
<dbReference type="Proteomes" id="UP000186698">
    <property type="component" value="Chromosome 5S"/>
</dbReference>
<dbReference type="InterPro" id="IPR008078">
    <property type="entry name" value="GPCR_2_Ig-hepta-like_rcpt"/>
</dbReference>
<dbReference type="InterPro" id="IPR051587">
    <property type="entry name" value="Adhesion_GPCR"/>
</dbReference>
<keyword evidence="17 18" id="KW-0675">Receptor</keyword>
<evidence type="ECO:0000256" key="10">
    <source>
        <dbReference type="SAM" id="Phobius"/>
    </source>
</evidence>
<dbReference type="InterPro" id="IPR057244">
    <property type="entry name" value="GAIN_B"/>
</dbReference>
<dbReference type="GO" id="GO:0004930">
    <property type="term" value="F:G protein-coupled receptor activity"/>
    <property type="evidence" value="ECO:0000318"/>
    <property type="project" value="GO_Central"/>
</dbReference>
<sequence length="1308" mass="143107">MRIMDRRWIYFIFALFSSVPLSSALPSLKISSALSPMGFSSQLGSVLSRRKRVAGIVSQYTFDIEISFPNASLLDDLKQYVKSLSYPIALDTSIATKVLAINVTTVCSRSGSNSQCSCENGYTWSGNVCRNYTSCMASSSRCTCINETPPTGTYCQRNTAKKIKMSLRIMEEFSDVLKDLSSPMSKNYTSRIESAFDDSYGSLPGYLYAVVTGFRPGSIVVEYTINADAVNSSVLQAANAKVEANLSKSYPLATPAIQNVIEGQSNLSVLPVNIFVGDKVSLLCTVNSATTNVMWYFNGTQKITSTAQFQITNITTSSTSESNLVINGMATNNAGNYKCIFENSSDVYSVDTNITVASITMTGPDSVQVTCNNTDYNLVTCSTDGNINSLSLTCSSEPNKGVFNRSKLCSPATCWNYMVQANQYQCTDGMTVTYTCTCFTSHEAKVSKAIRVTYLKPVSQLTLIPAEGFLNISEGQSIWLVCQSSKAVSDIIWNFSGTINTTVQNTFISYYALNFTSVLFIPSAVTSWQGTFHCSSKSLAAQSTQKSVTVVRLIPSSQIDISPVETFYERGTATNFSCCGSDMSNYTATLQLSVGATKRTTAMKLNGTCFSQTYNCADCGNYTGFCTIKNSLNDTVISRPMKVTLRKQELIKCQDPPGIGALGDIITVPCSADNINLTGNKSYSCTLTGWELKLPNNCVLQSLNRLAIDVVNLTGPAGTELLPSYVANLSTTVTTEKENITSQPSNIITVVNILQQVEKSTTTVPQAVMQNFLETVNVVVDDASKKAWQEMNDSTERSTQLLESVEKFARKLQIDNGDNISITNNSNVQLAGIVSNPFRNYAETFSFTQGNNLSGSVLIPQTSVSQMRANTSIITVAYATLKDILQNTSTEFVNGLVMTTVLSTSVPTNFKILMNFKKSNQTLDDLKCVFWNLKTNNWDNTGCRGLNDDSNASCECDHLTSFSILMSYKPVINLILDYITYIGLAISIISLLICITIEGLIWKSVTKNKTSYMRHVCLMNIAVSLLLADIWFIIGAAITTLLKSEATNVANTNACVAAIFFTHFFYLSLFFWMLTMGLILFYRLVYVLHDMSKSRMMTIAFTMGYGCPLLIAIITIAVTQSSKTYMNGNACWLNYSDSKAFVAFVLPALTIVLVNFIILAVVIVKLLRPSVGDKPKKEDKSTLIHIGKSIAILTPLLGLTWGFGIATIIAPEEIWVLGIFSALNSLQGLFILLFGCLLDKKVRDSLLSRFSLSRWSSQQTKTSHVTSSDNQIPKGIFNIFAKKGAYNISSAQRSSSSETPSNSYSLLT</sequence>
<evidence type="ECO:0000256" key="2">
    <source>
        <dbReference type="ARBA" id="ARBA00007343"/>
    </source>
</evidence>
<evidence type="ECO:0000256" key="7">
    <source>
        <dbReference type="ARBA" id="ARBA00023136"/>
    </source>
</evidence>
<dbReference type="InterPro" id="IPR007110">
    <property type="entry name" value="Ig-like_dom"/>
</dbReference>
<feature type="domain" description="GAIN-B" evidence="13">
    <location>
        <begin position="818"/>
        <end position="972"/>
    </location>
</feature>
<evidence type="ECO:0000259" key="12">
    <source>
        <dbReference type="PROSITE" id="PS50024"/>
    </source>
</evidence>
<gene>
    <name evidence="17 18 19 20" type="primary">adgrf1.S</name>
</gene>
<evidence type="ECO:0000256" key="4">
    <source>
        <dbReference type="ARBA" id="ARBA00022692"/>
    </source>
</evidence>
<evidence type="ECO:0000256" key="1">
    <source>
        <dbReference type="ARBA" id="ARBA00004651"/>
    </source>
</evidence>
<dbReference type="InterPro" id="IPR017983">
    <property type="entry name" value="GPCR_2_secretin-like_CS"/>
</dbReference>
<dbReference type="InterPro" id="IPR000082">
    <property type="entry name" value="SEA_dom"/>
</dbReference>
<feature type="domain" description="SEA" evidence="12">
    <location>
        <begin position="159"/>
        <end position="274"/>
    </location>
</feature>
<dbReference type="SUPFAM" id="SSF81321">
    <property type="entry name" value="Family A G protein-coupled receptor-like"/>
    <property type="match status" value="1"/>
</dbReference>
<feature type="transmembrane region" description="Helical" evidence="10">
    <location>
        <begin position="1189"/>
        <end position="1209"/>
    </location>
</feature>
<dbReference type="RefSeq" id="XP_041421021.1">
    <property type="nucleotide sequence ID" value="XM_041565087.1"/>
</dbReference>
<feature type="signal peptide" evidence="11">
    <location>
        <begin position="1"/>
        <end position="24"/>
    </location>
</feature>
<reference evidence="17" key="1">
    <citation type="submission" date="2022-04" db="UniProtKB">
        <authorList>
            <consortium name="RefSeq"/>
        </authorList>
    </citation>
    <scope>IDENTIFICATION</scope>
    <source>
        <strain evidence="17 18">J_2021</strain>
        <tissue evidence="17 18">Erythrocytes</tissue>
    </source>
</reference>
<dbReference type="InterPro" id="IPR000832">
    <property type="entry name" value="GPCR_2_secretin-like"/>
</dbReference>
<keyword evidence="6 10" id="KW-1133">Transmembrane helix</keyword>
<dbReference type="RefSeq" id="XP_018121484.1">
    <property type="nucleotide sequence ID" value="XM_018265995.2"/>
</dbReference>
<evidence type="ECO:0000259" key="14">
    <source>
        <dbReference type="PROSITE" id="PS50261"/>
    </source>
</evidence>
<feature type="domain" description="Ig-like" evidence="15">
    <location>
        <begin position="255"/>
        <end position="355"/>
    </location>
</feature>
<dbReference type="RefSeq" id="XP_041421020.1">
    <property type="nucleotide sequence ID" value="XM_041565086.1"/>
</dbReference>
<feature type="transmembrane region" description="Helical" evidence="10">
    <location>
        <begin position="1140"/>
        <end position="1168"/>
    </location>
</feature>
<dbReference type="InterPro" id="IPR032471">
    <property type="entry name" value="AGRL2-4_GAIN_subdom_A"/>
</dbReference>
<comment type="subcellular location">
    <subcellularLocation>
        <location evidence="1">Cell membrane</location>
        <topology evidence="1">Multi-pass membrane protein</topology>
    </subcellularLocation>
</comment>
<keyword evidence="3" id="KW-1003">Cell membrane</keyword>
<dbReference type="PROSITE" id="PS50835">
    <property type="entry name" value="IG_LIKE"/>
    <property type="match status" value="2"/>
</dbReference>
<dbReference type="SMART" id="SM00303">
    <property type="entry name" value="GPS"/>
    <property type="match status" value="1"/>
</dbReference>
<evidence type="ECO:0000313" key="16">
    <source>
        <dbReference type="Proteomes" id="UP000186698"/>
    </source>
</evidence>
<dbReference type="Pfam" id="PF25387">
    <property type="entry name" value="ADGRF3_N"/>
    <property type="match status" value="1"/>
</dbReference>
<protein>
    <submittedName>
        <fullName evidence="17">adhesion G protein-coupled receptor F5</fullName>
    </submittedName>
</protein>
<comment type="similarity">
    <text evidence="2">Belongs to the G-protein coupled receptor 2 family. Adhesion G-protein coupled receptor (ADGR) subfamily.</text>
</comment>
<feature type="transmembrane region" description="Helical" evidence="10">
    <location>
        <begin position="978"/>
        <end position="997"/>
    </location>
</feature>
<dbReference type="OMA" id="RIAYMRH"/>
<keyword evidence="5 11" id="KW-0732">Signal</keyword>
<feature type="transmembrane region" description="Helical" evidence="10">
    <location>
        <begin position="1215"/>
        <end position="1238"/>
    </location>
</feature>
<evidence type="ECO:0000313" key="19">
    <source>
        <dbReference type="RefSeq" id="XP_041421021.1"/>
    </source>
</evidence>
<dbReference type="FunFam" id="1.20.1070.10:FF:000058">
    <property type="entry name" value="Adhesion G protein-coupled receptor F5"/>
    <property type="match status" value="1"/>
</dbReference>
<dbReference type="InterPro" id="IPR057400">
    <property type="entry name" value="ADGRF3/5_N"/>
</dbReference>
<dbReference type="PANTHER" id="PTHR45813">
    <property type="entry name" value="IG-LIKE DOMAIN-CONTAINING PROTEIN"/>
    <property type="match status" value="1"/>
</dbReference>
<dbReference type="InterPro" id="IPR003599">
    <property type="entry name" value="Ig_sub"/>
</dbReference>
<dbReference type="Pfam" id="PF01825">
    <property type="entry name" value="GPS"/>
    <property type="match status" value="1"/>
</dbReference>
<evidence type="ECO:0000259" key="15">
    <source>
        <dbReference type="PROSITE" id="PS50835"/>
    </source>
</evidence>
<dbReference type="Xenbase" id="XB-GENE-17344958">
    <property type="gene designation" value="adgrf1.S"/>
</dbReference>
<proteinExistence type="inferred from homology"/>